<dbReference type="AlphaFoldDB" id="A0A1V4ES65"/>
<accession>A0A1V4ES65</accession>
<keyword evidence="1" id="KW-0472">Membrane</keyword>
<keyword evidence="3" id="KW-1185">Reference proteome</keyword>
<gene>
    <name evidence="2" type="ORF">B2M26_09145</name>
</gene>
<protein>
    <submittedName>
        <fullName evidence="2">Uncharacterized protein</fullName>
    </submittedName>
</protein>
<keyword evidence="1" id="KW-0812">Transmembrane</keyword>
<feature type="transmembrane region" description="Helical" evidence="1">
    <location>
        <begin position="421"/>
        <end position="442"/>
    </location>
</feature>
<sequence>MWYVRESFTKLVYPFLLTSSEESGFLEICDAINRTAAETESPFWREVAIRDDELDNVIPYVKRYVKRPENQRRFSVREAWMTSLQAMRTSRMKEDDPAFRFRAIDLHVFFNGVGFLVFEIEPVYDDALLTIEWVQNVNADLASLTRGRPLERVSTPHSERESSHDDPYAGSIYVPRTFTMRTLVSRLLDPLMSACRSVKIDPMVDTFLLAYGAVQLTLEDDVPDPDAAFQSFAAQHLTVLRKTLSAQNSNHFSQQIFGDPEHNYMPYHNVIHTQSLEGGFVIAYDNGASHFQGRPSAAMASFRKHYFLMMLLALHQRMSILRYATGAADAALLSERAQKLRALREQIYDFTSRCYFSQASISEERDQLYRRWQRAFNISQMYDELIEEIHDIDDYLAGVERERELATKAQELRQDAQRTKLVTYVSFILLPVSILVNLIQAIPVIQTWWMHGFLSFRMGAFFALTFVVFIFIIILIISRFARNHQERR</sequence>
<keyword evidence="1" id="KW-1133">Transmembrane helix</keyword>
<evidence type="ECO:0000256" key="1">
    <source>
        <dbReference type="SAM" id="Phobius"/>
    </source>
</evidence>
<name>A0A1V4ES65_9BACL</name>
<organism evidence="2 3">
    <name type="scientific">Ferroacidibacillus organovorans</name>
    <dbReference type="NCBI Taxonomy" id="1765683"/>
    <lineage>
        <taxon>Bacteria</taxon>
        <taxon>Bacillati</taxon>
        <taxon>Bacillota</taxon>
        <taxon>Bacilli</taxon>
        <taxon>Bacillales</taxon>
        <taxon>Alicyclobacillaceae</taxon>
        <taxon>Ferroacidibacillus</taxon>
    </lineage>
</organism>
<dbReference type="RefSeq" id="WP_079290809.1">
    <property type="nucleotide sequence ID" value="NZ_MWPS01000026.1"/>
</dbReference>
<dbReference type="Proteomes" id="UP000190229">
    <property type="component" value="Unassembled WGS sequence"/>
</dbReference>
<evidence type="ECO:0000313" key="2">
    <source>
        <dbReference type="EMBL" id="OPG15773.1"/>
    </source>
</evidence>
<reference evidence="2 3" key="1">
    <citation type="submission" date="2017-02" db="EMBL/GenBank/DDBJ databases">
        <title>Draft genome of Acidibacillus ferrooxidans Huett2.</title>
        <authorList>
            <person name="Schopf S."/>
        </authorList>
    </citation>
    <scope>NUCLEOTIDE SEQUENCE [LARGE SCALE GENOMIC DNA]</scope>
    <source>
        <strain evidence="2 3">Huett2</strain>
    </source>
</reference>
<comment type="caution">
    <text evidence="2">The sequence shown here is derived from an EMBL/GenBank/DDBJ whole genome shotgun (WGS) entry which is preliminary data.</text>
</comment>
<evidence type="ECO:0000313" key="3">
    <source>
        <dbReference type="Proteomes" id="UP000190229"/>
    </source>
</evidence>
<feature type="transmembrane region" description="Helical" evidence="1">
    <location>
        <begin position="454"/>
        <end position="478"/>
    </location>
</feature>
<dbReference type="EMBL" id="MWPS01000026">
    <property type="protein sequence ID" value="OPG15773.1"/>
    <property type="molecule type" value="Genomic_DNA"/>
</dbReference>
<proteinExistence type="predicted"/>